<feature type="compositionally biased region" description="Basic residues" evidence="2">
    <location>
        <begin position="294"/>
        <end position="306"/>
    </location>
</feature>
<dbReference type="GeneID" id="17044105"/>
<dbReference type="GO" id="GO:0005634">
    <property type="term" value="C:nucleus"/>
    <property type="evidence" value="ECO:0007669"/>
    <property type="project" value="TreeGrafter"/>
</dbReference>
<dbReference type="RefSeq" id="XP_005650645.1">
    <property type="nucleotide sequence ID" value="XM_005650588.1"/>
</dbReference>
<reference evidence="4 5" key="1">
    <citation type="journal article" date="2012" name="Genome Biol.">
        <title>The genome of the polar eukaryotic microalga coccomyxa subellipsoidea reveals traits of cold adaptation.</title>
        <authorList>
            <person name="Blanc G."/>
            <person name="Agarkova I."/>
            <person name="Grimwood J."/>
            <person name="Kuo A."/>
            <person name="Brueggeman A."/>
            <person name="Dunigan D."/>
            <person name="Gurnon J."/>
            <person name="Ladunga I."/>
            <person name="Lindquist E."/>
            <person name="Lucas S."/>
            <person name="Pangilinan J."/>
            <person name="Proschold T."/>
            <person name="Salamov A."/>
            <person name="Schmutz J."/>
            <person name="Weeks D."/>
            <person name="Yamada T."/>
            <person name="Claverie J.M."/>
            <person name="Grigoriev I."/>
            <person name="Van Etten J."/>
            <person name="Lomsadze A."/>
            <person name="Borodovsky M."/>
        </authorList>
    </citation>
    <scope>NUCLEOTIDE SEQUENCE [LARGE SCALE GENOMIC DNA]</scope>
    <source>
        <strain evidence="4 5">C-169</strain>
    </source>
</reference>
<feature type="compositionally biased region" description="Basic and acidic residues" evidence="2">
    <location>
        <begin position="15"/>
        <end position="26"/>
    </location>
</feature>
<evidence type="ECO:0000259" key="3">
    <source>
        <dbReference type="PROSITE" id="PS50888"/>
    </source>
</evidence>
<feature type="region of interest" description="Disordered" evidence="2">
    <location>
        <begin position="1"/>
        <end position="56"/>
    </location>
</feature>
<name>I0Z632_COCSC</name>
<dbReference type="CDD" id="cd11393">
    <property type="entry name" value="bHLH_AtbHLH_like"/>
    <property type="match status" value="1"/>
</dbReference>
<dbReference type="SMART" id="SM00353">
    <property type="entry name" value="HLH"/>
    <property type="match status" value="1"/>
</dbReference>
<dbReference type="SUPFAM" id="SSF47459">
    <property type="entry name" value="HLH, helix-loop-helix DNA-binding domain"/>
    <property type="match status" value="1"/>
</dbReference>
<protein>
    <recommendedName>
        <fullName evidence="3">BHLH domain-containing protein</fullName>
    </recommendedName>
</protein>
<comment type="caution">
    <text evidence="4">The sequence shown here is derived from an EMBL/GenBank/DDBJ whole genome shotgun (WGS) entry which is preliminary data.</text>
</comment>
<dbReference type="InterPro" id="IPR031066">
    <property type="entry name" value="bHLH_ALC-like_plant"/>
</dbReference>
<evidence type="ECO:0000256" key="2">
    <source>
        <dbReference type="SAM" id="MobiDB-lite"/>
    </source>
</evidence>
<sequence length="336" mass="35584">MSGVAGLAEAAQSLRDMETDAHRPILEEEEEAAGDEAAGRPAKMARTESGAARSTLRHIETEQRRRDRINDGFKALRELLPTTEKMDKANFLMACVSYIRQLQAVMQQLLVMGAVSKLPEEVQWNVRVLLPRKEEPAAAAAKAAQAAAGPFVVQFPGLHMPIQQGQGDAAHLQSLLLAQQLQQQQQQQQQQQSQLVQAGSFQLALQLQQLLQSTQQDLSGNNVVAQLAQQQPGMLATLGMLLPGLNAASNAGSQPAAAQQAPVQASAAPGGCYAAAPAAMDASHIIGGGNAPAKARKTTKVRRHTTAARLSKPPSPSDELASSMPEGRPSPAEIGS</sequence>
<dbReference type="GO" id="GO:0003677">
    <property type="term" value="F:DNA binding"/>
    <property type="evidence" value="ECO:0007669"/>
    <property type="project" value="UniProtKB-KW"/>
</dbReference>
<dbReference type="InterPro" id="IPR011598">
    <property type="entry name" value="bHLH_dom"/>
</dbReference>
<proteinExistence type="predicted"/>
<evidence type="ECO:0000313" key="4">
    <source>
        <dbReference type="EMBL" id="EIE26101.1"/>
    </source>
</evidence>
<dbReference type="EMBL" id="AGSI01000003">
    <property type="protein sequence ID" value="EIE26101.1"/>
    <property type="molecule type" value="Genomic_DNA"/>
</dbReference>
<dbReference type="OrthoDB" id="71302at2759"/>
<feature type="region of interest" description="Disordered" evidence="2">
    <location>
        <begin position="289"/>
        <end position="336"/>
    </location>
</feature>
<dbReference type="Pfam" id="PF00010">
    <property type="entry name" value="HLH"/>
    <property type="match status" value="1"/>
</dbReference>
<keyword evidence="1" id="KW-0238">DNA-binding</keyword>
<dbReference type="InterPro" id="IPR036638">
    <property type="entry name" value="HLH_DNA-bd_sf"/>
</dbReference>
<keyword evidence="5" id="KW-1185">Reference proteome</keyword>
<dbReference type="STRING" id="574566.I0Z632"/>
<organism evidence="4 5">
    <name type="scientific">Coccomyxa subellipsoidea (strain C-169)</name>
    <name type="common">Green microalga</name>
    <dbReference type="NCBI Taxonomy" id="574566"/>
    <lineage>
        <taxon>Eukaryota</taxon>
        <taxon>Viridiplantae</taxon>
        <taxon>Chlorophyta</taxon>
        <taxon>core chlorophytes</taxon>
        <taxon>Trebouxiophyceae</taxon>
        <taxon>Trebouxiophyceae incertae sedis</taxon>
        <taxon>Coccomyxaceae</taxon>
        <taxon>Coccomyxa</taxon>
        <taxon>Coccomyxa subellipsoidea</taxon>
    </lineage>
</organism>
<dbReference type="PANTHER" id="PTHR45855:SF16">
    <property type="entry name" value="TRANSCRIPTION FACTOR PIF1"/>
    <property type="match status" value="1"/>
</dbReference>
<dbReference type="Gene3D" id="4.10.280.10">
    <property type="entry name" value="Helix-loop-helix DNA-binding domain"/>
    <property type="match status" value="1"/>
</dbReference>
<dbReference type="InterPro" id="IPR045239">
    <property type="entry name" value="bHLH95_bHLH"/>
</dbReference>
<evidence type="ECO:0000313" key="5">
    <source>
        <dbReference type="Proteomes" id="UP000007264"/>
    </source>
</evidence>
<gene>
    <name evidence="4" type="ORF">COCSUDRAFT_46492</name>
</gene>
<dbReference type="eggNOG" id="ENOG502QV9I">
    <property type="taxonomic scope" value="Eukaryota"/>
</dbReference>
<dbReference type="Proteomes" id="UP000007264">
    <property type="component" value="Unassembled WGS sequence"/>
</dbReference>
<dbReference type="AlphaFoldDB" id="I0Z632"/>
<feature type="domain" description="BHLH" evidence="3">
    <location>
        <begin position="53"/>
        <end position="102"/>
    </location>
</feature>
<dbReference type="PANTHER" id="PTHR45855">
    <property type="entry name" value="TRANSCRIPTION FACTOR PIF1-RELATED"/>
    <property type="match status" value="1"/>
</dbReference>
<dbReference type="KEGG" id="csl:COCSUDRAFT_46492"/>
<dbReference type="PROSITE" id="PS50888">
    <property type="entry name" value="BHLH"/>
    <property type="match status" value="1"/>
</dbReference>
<accession>I0Z632</accession>
<dbReference type="GO" id="GO:0046983">
    <property type="term" value="F:protein dimerization activity"/>
    <property type="evidence" value="ECO:0007669"/>
    <property type="project" value="InterPro"/>
</dbReference>
<evidence type="ECO:0000256" key="1">
    <source>
        <dbReference type="ARBA" id="ARBA00023125"/>
    </source>
</evidence>